<protein>
    <submittedName>
        <fullName evidence="1">Uncharacterized protein</fullName>
    </submittedName>
</protein>
<dbReference type="EMBL" id="CACRZD030000014">
    <property type="protein sequence ID" value="CAA6670448.1"/>
    <property type="molecule type" value="Genomic_DNA"/>
</dbReference>
<organism evidence="1">
    <name type="scientific">Spirodela intermedia</name>
    <name type="common">Intermediate duckweed</name>
    <dbReference type="NCBI Taxonomy" id="51605"/>
    <lineage>
        <taxon>Eukaryota</taxon>
        <taxon>Viridiplantae</taxon>
        <taxon>Streptophyta</taxon>
        <taxon>Embryophyta</taxon>
        <taxon>Tracheophyta</taxon>
        <taxon>Spermatophyta</taxon>
        <taxon>Magnoliopsida</taxon>
        <taxon>Liliopsida</taxon>
        <taxon>Araceae</taxon>
        <taxon>Lemnoideae</taxon>
        <taxon>Spirodela</taxon>
    </lineage>
</organism>
<proteinExistence type="predicted"/>
<keyword evidence="2" id="KW-1185">Reference proteome</keyword>
<dbReference type="EMBL" id="LR743601">
    <property type="protein sequence ID" value="CAA2631205.1"/>
    <property type="molecule type" value="Genomic_DNA"/>
</dbReference>
<name>A0A7I8JJX9_SPIIN</name>
<accession>A0A7I8JJX9</accession>
<dbReference type="Proteomes" id="UP001189122">
    <property type="component" value="Unassembled WGS sequence"/>
</dbReference>
<sequence length="24" mass="2861">MRKEREKKTAKGAHVRPFKSISYL</sequence>
<evidence type="ECO:0000313" key="2">
    <source>
        <dbReference type="Proteomes" id="UP001189122"/>
    </source>
</evidence>
<dbReference type="AlphaFoldDB" id="A0A7I8JJX9"/>
<evidence type="ECO:0000313" key="1">
    <source>
        <dbReference type="EMBL" id="CAA2631205.1"/>
    </source>
</evidence>
<gene>
    <name evidence="1" type="ORF">SI7747_14016853</name>
</gene>
<reference evidence="1 2" key="1">
    <citation type="submission" date="2019-12" db="EMBL/GenBank/DDBJ databases">
        <authorList>
            <person name="Scholz U."/>
            <person name="Mascher M."/>
            <person name="Fiebig A."/>
        </authorList>
    </citation>
    <scope>NUCLEOTIDE SEQUENCE</scope>
</reference>